<name>D6U0G8_KTERA</name>
<protein>
    <submittedName>
        <fullName evidence="1">LuxR family transcriptional regulator</fullName>
    </submittedName>
</protein>
<gene>
    <name evidence="1" type="ORF">Krac_3107</name>
</gene>
<organism evidence="1 2">
    <name type="scientific">Ktedonobacter racemifer DSM 44963</name>
    <dbReference type="NCBI Taxonomy" id="485913"/>
    <lineage>
        <taxon>Bacteria</taxon>
        <taxon>Bacillati</taxon>
        <taxon>Chloroflexota</taxon>
        <taxon>Ktedonobacteria</taxon>
        <taxon>Ktedonobacterales</taxon>
        <taxon>Ktedonobacteraceae</taxon>
        <taxon>Ktedonobacter</taxon>
    </lineage>
</organism>
<dbReference type="AlphaFoldDB" id="D6U0G8"/>
<keyword evidence="2" id="KW-1185">Reference proteome</keyword>
<evidence type="ECO:0000313" key="2">
    <source>
        <dbReference type="Proteomes" id="UP000004508"/>
    </source>
</evidence>
<proteinExistence type="predicted"/>
<accession>D6U0G8</accession>
<evidence type="ECO:0000313" key="1">
    <source>
        <dbReference type="EMBL" id="EFH82308.1"/>
    </source>
</evidence>
<sequence>MPKAQRERRERTDNYHVLIQWCQTPEQRLYEQIRPVVLYGIPPVERAQETGLAESTLRRAAAAFDTHGMMSLFRPTKA</sequence>
<dbReference type="InParanoid" id="D6U0G8"/>
<dbReference type="EMBL" id="ADVG01000004">
    <property type="protein sequence ID" value="EFH82308.1"/>
    <property type="molecule type" value="Genomic_DNA"/>
</dbReference>
<comment type="caution">
    <text evidence="1">The sequence shown here is derived from an EMBL/GenBank/DDBJ whole genome shotgun (WGS) entry which is preliminary data.</text>
</comment>
<dbReference type="RefSeq" id="WP_007920322.1">
    <property type="nucleotide sequence ID" value="NZ_ADVG01000004.1"/>
</dbReference>
<dbReference type="Proteomes" id="UP000004508">
    <property type="component" value="Unassembled WGS sequence"/>
</dbReference>
<reference evidence="1 2" key="1">
    <citation type="journal article" date="2011" name="Stand. Genomic Sci.">
        <title>Non-contiguous finished genome sequence and contextual data of the filamentous soil bacterium Ktedonobacter racemifer type strain (SOSP1-21).</title>
        <authorList>
            <person name="Chang Y.J."/>
            <person name="Land M."/>
            <person name="Hauser L."/>
            <person name="Chertkov O."/>
            <person name="Del Rio T.G."/>
            <person name="Nolan M."/>
            <person name="Copeland A."/>
            <person name="Tice H."/>
            <person name="Cheng J.F."/>
            <person name="Lucas S."/>
            <person name="Han C."/>
            <person name="Goodwin L."/>
            <person name="Pitluck S."/>
            <person name="Ivanova N."/>
            <person name="Ovchinikova G."/>
            <person name="Pati A."/>
            <person name="Chen A."/>
            <person name="Palaniappan K."/>
            <person name="Mavromatis K."/>
            <person name="Liolios K."/>
            <person name="Brettin T."/>
            <person name="Fiebig A."/>
            <person name="Rohde M."/>
            <person name="Abt B."/>
            <person name="Goker M."/>
            <person name="Detter J.C."/>
            <person name="Woyke T."/>
            <person name="Bristow J."/>
            <person name="Eisen J.A."/>
            <person name="Markowitz V."/>
            <person name="Hugenholtz P."/>
            <person name="Kyrpides N.C."/>
            <person name="Klenk H.P."/>
            <person name="Lapidus A."/>
        </authorList>
    </citation>
    <scope>NUCLEOTIDE SEQUENCE [LARGE SCALE GENOMIC DNA]</scope>
    <source>
        <strain evidence="2">DSM 44963</strain>
    </source>
</reference>